<name>A0A125LC93_9BURK</name>
<proteinExistence type="predicted"/>
<comment type="caution">
    <text evidence="2">The sequence shown here is derived from an EMBL/GenBank/DDBJ whole genome shotgun (WGS) entry which is preliminary data.</text>
</comment>
<dbReference type="GeneID" id="93054989"/>
<dbReference type="AlphaFoldDB" id="A0A125LC93"/>
<evidence type="ECO:0000259" key="1">
    <source>
        <dbReference type="Pfam" id="PF00903"/>
    </source>
</evidence>
<sequence>MPEMEDFYSRGLGFSVTEDGEILFGGEEGGIGRFMYRDGKEAVGMDAILEIEIEKDFGVYCRHLKEGGARFEMIARMPAGYVAHLRDPSGNLITLLCYEDDETNDEIVYGWNETVTID</sequence>
<dbReference type="Proteomes" id="UP000068603">
    <property type="component" value="Unassembled WGS sequence"/>
</dbReference>
<reference evidence="2 3" key="1">
    <citation type="submission" date="2015-11" db="EMBL/GenBank/DDBJ databases">
        <title>Expanding the genomic diversity of Burkholderia species for the development of highly accurate diagnostics.</title>
        <authorList>
            <person name="Sahl J."/>
            <person name="Keim P."/>
            <person name="Wagner D."/>
        </authorList>
    </citation>
    <scope>NUCLEOTIDE SEQUENCE [LARGE SCALE GENOMIC DNA]</scope>
    <source>
        <strain evidence="2 3">MSMB1960WGS</strain>
    </source>
</reference>
<dbReference type="Pfam" id="PF00903">
    <property type="entry name" value="Glyoxalase"/>
    <property type="match status" value="1"/>
</dbReference>
<dbReference type="SUPFAM" id="SSF54593">
    <property type="entry name" value="Glyoxalase/Bleomycin resistance protein/Dihydroxybiphenyl dioxygenase"/>
    <property type="match status" value="1"/>
</dbReference>
<feature type="domain" description="Glyoxalase/fosfomycin resistance/dioxygenase" evidence="1">
    <location>
        <begin position="1"/>
        <end position="94"/>
    </location>
</feature>
<gene>
    <name evidence="2" type="ORF">WT44_06850</name>
</gene>
<dbReference type="InterPro" id="IPR029068">
    <property type="entry name" value="Glyas_Bleomycin-R_OHBP_Dase"/>
</dbReference>
<dbReference type="Gene3D" id="3.10.180.10">
    <property type="entry name" value="2,3-Dihydroxybiphenyl 1,2-Dioxygenase, domain 1"/>
    <property type="match status" value="1"/>
</dbReference>
<dbReference type="InterPro" id="IPR004360">
    <property type="entry name" value="Glyas_Fos-R_dOase_dom"/>
</dbReference>
<dbReference type="RefSeq" id="WP_059563144.1">
    <property type="nucleotide sequence ID" value="NZ_CP156686.1"/>
</dbReference>
<dbReference type="EMBL" id="LPHB01000020">
    <property type="protein sequence ID" value="KWA66345.1"/>
    <property type="molecule type" value="Genomic_DNA"/>
</dbReference>
<evidence type="ECO:0000313" key="3">
    <source>
        <dbReference type="Proteomes" id="UP000068603"/>
    </source>
</evidence>
<protein>
    <recommendedName>
        <fullName evidence="1">Glyoxalase/fosfomycin resistance/dioxygenase domain-containing protein</fullName>
    </recommendedName>
</protein>
<organism evidence="2">
    <name type="scientific">Burkholderia stagnalis</name>
    <dbReference type="NCBI Taxonomy" id="1503054"/>
    <lineage>
        <taxon>Bacteria</taxon>
        <taxon>Pseudomonadati</taxon>
        <taxon>Pseudomonadota</taxon>
        <taxon>Betaproteobacteria</taxon>
        <taxon>Burkholderiales</taxon>
        <taxon>Burkholderiaceae</taxon>
        <taxon>Burkholderia</taxon>
        <taxon>Burkholderia cepacia complex</taxon>
    </lineage>
</organism>
<evidence type="ECO:0000313" key="2">
    <source>
        <dbReference type="EMBL" id="KWA66345.1"/>
    </source>
</evidence>
<accession>A0A125LC93</accession>